<dbReference type="Pfam" id="PF01433">
    <property type="entry name" value="Peptidase_M1"/>
    <property type="match status" value="1"/>
</dbReference>
<dbReference type="Pfam" id="PF17900">
    <property type="entry name" value="Peptidase_M1_N"/>
    <property type="match status" value="1"/>
</dbReference>
<comment type="catalytic activity">
    <reaction evidence="1">
        <text>Release of an N-terminal amino acid, Xaa-|-Yaa- from a peptide, amide or arylamide. Xaa is preferably Ala, but may be most amino acids including Pro (slow action). When a terminal hydrophobic residue is followed by a prolyl residue, the two may be released as an intact Xaa-Pro dipeptide.</text>
        <dbReference type="EC" id="3.4.11.2"/>
    </reaction>
</comment>
<keyword evidence="15" id="KW-0031">Aminopeptidase</keyword>
<keyword evidence="8" id="KW-0645">Protease</keyword>
<dbReference type="Pfam" id="PF09127">
    <property type="entry name" value="Leuk-A4-hydro_C"/>
    <property type="match status" value="1"/>
</dbReference>
<keyword evidence="7" id="KW-0963">Cytoplasm</keyword>
<dbReference type="Gene3D" id="3.30.2010.30">
    <property type="match status" value="1"/>
</dbReference>
<evidence type="ECO:0000256" key="11">
    <source>
        <dbReference type="ARBA" id="ARBA00022833"/>
    </source>
</evidence>
<evidence type="ECO:0000256" key="6">
    <source>
        <dbReference type="ARBA" id="ARBA00015611"/>
    </source>
</evidence>
<comment type="cofactor">
    <cofactor evidence="2">
        <name>Zn(2+)</name>
        <dbReference type="ChEBI" id="CHEBI:29105"/>
    </cofactor>
</comment>
<evidence type="ECO:0000256" key="10">
    <source>
        <dbReference type="ARBA" id="ARBA00022801"/>
    </source>
</evidence>
<evidence type="ECO:0000256" key="12">
    <source>
        <dbReference type="ARBA" id="ARBA00023049"/>
    </source>
</evidence>
<dbReference type="InterPro" id="IPR016024">
    <property type="entry name" value="ARM-type_fold"/>
</dbReference>
<proteinExistence type="inferred from homology"/>
<keyword evidence="11" id="KW-0862">Zinc</keyword>
<dbReference type="SUPFAM" id="SSF55486">
    <property type="entry name" value="Metalloproteases ('zincins'), catalytic domain"/>
    <property type="match status" value="1"/>
</dbReference>
<keyword evidence="9" id="KW-0479">Metal-binding</keyword>
<dbReference type="Gene3D" id="1.10.390.10">
    <property type="entry name" value="Neutral Protease Domain 2"/>
    <property type="match status" value="1"/>
</dbReference>
<accession>A0ABW0SM87</accession>
<dbReference type="EMBL" id="JBHSNM010000002">
    <property type="protein sequence ID" value="MFC5570228.1"/>
    <property type="molecule type" value="Genomic_DNA"/>
</dbReference>
<comment type="similarity">
    <text evidence="4">Belongs to the peptidase M1 family.</text>
</comment>
<dbReference type="SMART" id="SM01263">
    <property type="entry name" value="Leuk-A4-hydro_C"/>
    <property type="match status" value="1"/>
</dbReference>
<feature type="chain" id="PRO_5047264899" description="Aminopeptidase N" evidence="13">
    <location>
        <begin position="24"/>
        <end position="649"/>
    </location>
</feature>
<dbReference type="PANTHER" id="PTHR45726">
    <property type="entry name" value="LEUKOTRIENE A-4 HYDROLASE"/>
    <property type="match status" value="1"/>
</dbReference>
<evidence type="ECO:0000256" key="4">
    <source>
        <dbReference type="ARBA" id="ARBA00010136"/>
    </source>
</evidence>
<dbReference type="InterPro" id="IPR034015">
    <property type="entry name" value="M1_LTA4H"/>
</dbReference>
<comment type="subcellular location">
    <subcellularLocation>
        <location evidence="3">Cytoplasm</location>
    </subcellularLocation>
</comment>
<evidence type="ECO:0000259" key="14">
    <source>
        <dbReference type="SMART" id="SM01263"/>
    </source>
</evidence>
<dbReference type="PANTHER" id="PTHR45726:SF3">
    <property type="entry name" value="LEUKOTRIENE A-4 HYDROLASE"/>
    <property type="match status" value="1"/>
</dbReference>
<evidence type="ECO:0000256" key="7">
    <source>
        <dbReference type="ARBA" id="ARBA00022490"/>
    </source>
</evidence>
<dbReference type="InterPro" id="IPR027268">
    <property type="entry name" value="Peptidase_M4/M1_CTD_sf"/>
</dbReference>
<evidence type="ECO:0000256" key="3">
    <source>
        <dbReference type="ARBA" id="ARBA00004496"/>
    </source>
</evidence>
<dbReference type="InterPro" id="IPR042097">
    <property type="entry name" value="Aminopeptidase_N-like_N_sf"/>
</dbReference>
<comment type="caution">
    <text evidence="15">The sequence shown here is derived from an EMBL/GenBank/DDBJ whole genome shotgun (WGS) entry which is preliminary data.</text>
</comment>
<feature type="domain" description="Peptidase M1 leukotriene A4 hydrolase/aminopeptidase C-terminal" evidence="14">
    <location>
        <begin position="500"/>
        <end position="639"/>
    </location>
</feature>
<dbReference type="RefSeq" id="WP_386754589.1">
    <property type="nucleotide sequence ID" value="NZ_JBHSNM010000002.1"/>
</dbReference>
<dbReference type="Gene3D" id="1.25.40.320">
    <property type="entry name" value="Peptidase M1, leukotriene A4 hydrolase/aminopeptidase C-terminal domain"/>
    <property type="match status" value="1"/>
</dbReference>
<evidence type="ECO:0000256" key="8">
    <source>
        <dbReference type="ARBA" id="ARBA00022670"/>
    </source>
</evidence>
<dbReference type="SUPFAM" id="SSF48371">
    <property type="entry name" value="ARM repeat"/>
    <property type="match status" value="1"/>
</dbReference>
<keyword evidence="16" id="KW-1185">Reference proteome</keyword>
<evidence type="ECO:0000256" key="2">
    <source>
        <dbReference type="ARBA" id="ARBA00001947"/>
    </source>
</evidence>
<organism evidence="15 16">
    <name type="scientific">Lysobacter yangpyeongensis</name>
    <dbReference type="NCBI Taxonomy" id="346182"/>
    <lineage>
        <taxon>Bacteria</taxon>
        <taxon>Pseudomonadati</taxon>
        <taxon>Pseudomonadota</taxon>
        <taxon>Gammaproteobacteria</taxon>
        <taxon>Lysobacterales</taxon>
        <taxon>Lysobacteraceae</taxon>
        <taxon>Lysobacter</taxon>
    </lineage>
</organism>
<keyword evidence="13" id="KW-0732">Signal</keyword>
<keyword evidence="12" id="KW-0482">Metalloprotease</keyword>
<dbReference type="InterPro" id="IPR015211">
    <property type="entry name" value="Peptidase_M1_C"/>
</dbReference>
<evidence type="ECO:0000256" key="1">
    <source>
        <dbReference type="ARBA" id="ARBA00000098"/>
    </source>
</evidence>
<dbReference type="PROSITE" id="PS51257">
    <property type="entry name" value="PROKAR_LIPOPROTEIN"/>
    <property type="match status" value="1"/>
</dbReference>
<dbReference type="InterPro" id="IPR001930">
    <property type="entry name" value="Peptidase_M1"/>
</dbReference>
<protein>
    <recommendedName>
        <fullName evidence="6">Aminopeptidase N</fullName>
        <ecNumber evidence="5">3.4.11.2</ecNumber>
    </recommendedName>
</protein>
<dbReference type="SUPFAM" id="SSF63737">
    <property type="entry name" value="Leukotriene A4 hydrolase N-terminal domain"/>
    <property type="match status" value="1"/>
</dbReference>
<evidence type="ECO:0000256" key="5">
    <source>
        <dbReference type="ARBA" id="ARBA00012564"/>
    </source>
</evidence>
<evidence type="ECO:0000313" key="16">
    <source>
        <dbReference type="Proteomes" id="UP001596036"/>
    </source>
</evidence>
<dbReference type="CDD" id="cd09599">
    <property type="entry name" value="M1_LTA4H"/>
    <property type="match status" value="1"/>
</dbReference>
<dbReference type="EC" id="3.4.11.2" evidence="5"/>
<evidence type="ECO:0000313" key="15">
    <source>
        <dbReference type="EMBL" id="MFC5570228.1"/>
    </source>
</evidence>
<feature type="signal peptide" evidence="13">
    <location>
        <begin position="1"/>
        <end position="23"/>
    </location>
</feature>
<sequence>MRHSILMLSLAAALAATSGCQRAATPADEAATAATAPATATRMIDEHSYAQPDKVRTKDLALELKVDFDKKVLDGSATLTLDWLDPKATQLVLDTRDLTIGKIVGERSDGKWEDLKYTLAPADRILGSKLTIETPKRNPRVRITYTTSPDASGLQWLTAAMTEGKKTPFMFSQSQQIHARSWVPLQDTPSVRFTYTAHVMAPQDTMVVMSAAMEPGNDNSGDKRDGDYTFRMTNAIPSYLLAIGVGDLVFKPISERSGVWAEPASVDRAANEFSDTEKMIQTAEKLYGPYRWERYDMLLLPPSFPYGGMENPRMTFLTPTAIVGDKSLVSLIAHELAHSWSGNLVTFSTAKDAWLNEGVTTYVEGRIDEELYGKERADMERVIARNELRQEFTEENKPLQVLAGIPGELKDPDDNLGSTVYAKGAWFMQFLEQRFGRADFDAFLRGYFDHFAFQSISSQQFADYAKANLLDKYPGKVTQAEFDEWLHQPGIPATAPQVTSARFDAVDAARKAFLDAGTLPAADATKQWTTQEWVHFIEGMPETLKPEQLAALDQAFHFTGTPNGEIAQRWYPLAVRSGYTQANGEIAKFLQRVGRRKLIMPTYKELVKTPEGLKLAEDVLAKAKPGYHPITTGSVEATIAEAKAKASAK</sequence>
<dbReference type="InterPro" id="IPR049980">
    <property type="entry name" value="LTA4H_cat"/>
</dbReference>
<reference evidence="16" key="1">
    <citation type="journal article" date="2019" name="Int. J. Syst. Evol. Microbiol.">
        <title>The Global Catalogue of Microorganisms (GCM) 10K type strain sequencing project: providing services to taxonomists for standard genome sequencing and annotation.</title>
        <authorList>
            <consortium name="The Broad Institute Genomics Platform"/>
            <consortium name="The Broad Institute Genome Sequencing Center for Infectious Disease"/>
            <person name="Wu L."/>
            <person name="Ma J."/>
        </authorList>
    </citation>
    <scope>NUCLEOTIDE SEQUENCE [LARGE SCALE GENOMIC DNA]</scope>
    <source>
        <strain evidence="16">KACC 11407</strain>
    </source>
</reference>
<dbReference type="Proteomes" id="UP001596036">
    <property type="component" value="Unassembled WGS sequence"/>
</dbReference>
<dbReference type="Gene3D" id="2.60.40.1730">
    <property type="entry name" value="tricorn interacting facor f3 domain"/>
    <property type="match status" value="1"/>
</dbReference>
<gene>
    <name evidence="15" type="ORF">ACFPN1_09175</name>
</gene>
<dbReference type="InterPro" id="IPR014782">
    <property type="entry name" value="Peptidase_M1_dom"/>
</dbReference>
<dbReference type="PRINTS" id="PR00756">
    <property type="entry name" value="ALADIPTASE"/>
</dbReference>
<dbReference type="InterPro" id="IPR045357">
    <property type="entry name" value="Aminopeptidase_N-like_N"/>
</dbReference>
<name>A0ABW0SM87_9GAMM</name>
<evidence type="ECO:0000256" key="13">
    <source>
        <dbReference type="SAM" id="SignalP"/>
    </source>
</evidence>
<dbReference type="InterPro" id="IPR038502">
    <property type="entry name" value="M1_LTA-4_hydro/amino_C_sf"/>
</dbReference>
<keyword evidence="10 15" id="KW-0378">Hydrolase</keyword>
<dbReference type="GO" id="GO:0004177">
    <property type="term" value="F:aminopeptidase activity"/>
    <property type="evidence" value="ECO:0007669"/>
    <property type="project" value="UniProtKB-KW"/>
</dbReference>
<evidence type="ECO:0000256" key="9">
    <source>
        <dbReference type="ARBA" id="ARBA00022723"/>
    </source>
</evidence>